<comment type="function">
    <text evidence="1">Involved in the transposition of the insertion sequence.</text>
</comment>
<dbReference type="InterPro" id="IPR012337">
    <property type="entry name" value="RNaseH-like_sf"/>
</dbReference>
<dbReference type="Gene3D" id="3.30.420.10">
    <property type="entry name" value="Ribonuclease H-like superfamily/Ribonuclease H"/>
    <property type="match status" value="1"/>
</dbReference>
<dbReference type="EMBL" id="CABWIF010000013">
    <property type="protein sequence ID" value="VWL94719.1"/>
    <property type="molecule type" value="Genomic_DNA"/>
</dbReference>
<dbReference type="Pfam" id="PF00665">
    <property type="entry name" value="rve"/>
    <property type="match status" value="1"/>
</dbReference>
<dbReference type="GO" id="GO:0003676">
    <property type="term" value="F:nucleic acid binding"/>
    <property type="evidence" value="ECO:0007669"/>
    <property type="project" value="InterPro"/>
</dbReference>
<proteinExistence type="predicted"/>
<dbReference type="Pfam" id="PF13333">
    <property type="entry name" value="rve_2"/>
    <property type="match status" value="1"/>
</dbReference>
<evidence type="ECO:0000313" key="3">
    <source>
        <dbReference type="EMBL" id="VWL94719.1"/>
    </source>
</evidence>
<dbReference type="InterPro" id="IPR025948">
    <property type="entry name" value="HTH-like_dom"/>
</dbReference>
<organism evidence="3 4">
    <name type="scientific">Collinsella aerofaciens</name>
    <dbReference type="NCBI Taxonomy" id="74426"/>
    <lineage>
        <taxon>Bacteria</taxon>
        <taxon>Bacillati</taxon>
        <taxon>Actinomycetota</taxon>
        <taxon>Coriobacteriia</taxon>
        <taxon>Coriobacteriales</taxon>
        <taxon>Coriobacteriaceae</taxon>
        <taxon>Collinsella</taxon>
    </lineage>
</organism>
<dbReference type="GO" id="GO:0015074">
    <property type="term" value="P:DNA integration"/>
    <property type="evidence" value="ECO:0007669"/>
    <property type="project" value="InterPro"/>
</dbReference>
<name>A0A5K1IZB2_9ACTN</name>
<dbReference type="Pfam" id="PF13276">
    <property type="entry name" value="HTH_21"/>
    <property type="match status" value="1"/>
</dbReference>
<dbReference type="PANTHER" id="PTHR46889">
    <property type="entry name" value="TRANSPOSASE INSF FOR INSERTION SEQUENCE IS3B-RELATED"/>
    <property type="match status" value="1"/>
</dbReference>
<accession>A0A5K1IZB2</accession>
<evidence type="ECO:0000256" key="1">
    <source>
        <dbReference type="ARBA" id="ARBA00002286"/>
    </source>
</evidence>
<dbReference type="InterPro" id="IPR036397">
    <property type="entry name" value="RNaseH_sf"/>
</dbReference>
<protein>
    <submittedName>
        <fullName evidence="3">Integrase core domain protein</fullName>
    </submittedName>
</protein>
<dbReference type="Proteomes" id="UP000368032">
    <property type="component" value="Unassembled WGS sequence"/>
</dbReference>
<dbReference type="InterPro" id="IPR050900">
    <property type="entry name" value="Transposase_IS3/IS150/IS904"/>
</dbReference>
<dbReference type="InterPro" id="IPR048020">
    <property type="entry name" value="Transpos_IS3"/>
</dbReference>
<dbReference type="PANTHER" id="PTHR46889:SF4">
    <property type="entry name" value="TRANSPOSASE INSO FOR INSERTION SEQUENCE ELEMENT IS911B-RELATED"/>
    <property type="match status" value="1"/>
</dbReference>
<evidence type="ECO:0000259" key="2">
    <source>
        <dbReference type="PROSITE" id="PS50994"/>
    </source>
</evidence>
<reference evidence="3 4" key="1">
    <citation type="submission" date="2019-10" db="EMBL/GenBank/DDBJ databases">
        <authorList>
            <person name="Wolf R A."/>
        </authorList>
    </citation>
    <scope>NUCLEOTIDE SEQUENCE [LARGE SCALE GENOMIC DNA]</scope>
    <source>
        <strain evidence="3">Collinsella_aerofaciens_DSM_13712</strain>
    </source>
</reference>
<evidence type="ECO:0000313" key="4">
    <source>
        <dbReference type="Proteomes" id="UP000368032"/>
    </source>
</evidence>
<feature type="domain" description="Integrase catalytic" evidence="2">
    <location>
        <begin position="233"/>
        <end position="398"/>
    </location>
</feature>
<dbReference type="AlphaFoldDB" id="A0A5K1IZB2"/>
<dbReference type="RefSeq" id="WP_152067854.1">
    <property type="nucleotide sequence ID" value="NZ_CABWIF010000013.1"/>
</dbReference>
<dbReference type="SUPFAM" id="SSF53098">
    <property type="entry name" value="Ribonuclease H-like"/>
    <property type="match status" value="1"/>
</dbReference>
<dbReference type="NCBIfam" id="NF033516">
    <property type="entry name" value="transpos_IS3"/>
    <property type="match status" value="1"/>
</dbReference>
<dbReference type="InterPro" id="IPR001584">
    <property type="entry name" value="Integrase_cat-core"/>
</dbReference>
<dbReference type="PROSITE" id="PS50994">
    <property type="entry name" value="INTEGRASE"/>
    <property type="match status" value="1"/>
</dbReference>
<sequence>MAYSRRMVERARALRGAGLTVMEITEILGGPGKTSVWRWIRDVRKPAGRAGGGMNLPRLVGDGPDYPDIDPEDKDALIERLRLENAVLRAVQDVLKAESLDGMSNREKTLVIDRLRPAGKWSLRELTGFLRISRSSYDYQRRAIARPDRLAPLRDVVRRVFLEDGDGARGYRFVVRRLRELDDPVRVSEKVVRRIMREEGLVPRWMRRRAGAYSSYGGEVTPAPPNLVRRDFRSALPNFLWLTDITEFRLPTGRKVYLSAIRDCFDSSVVAWRAGEHPDADLANSTLSDACSRLAPGERPVIHSDRGVHYRWPGWISICERNGLVRSMSAKGCSPDNAAMEGFFGLLKKEFFHGRDWSGWSPGEFIEALGAWIGRFNSERASDALGGATPDDYRSSLGDWSGYDELDT</sequence>
<gene>
    <name evidence="3" type="ORF">CKJAJONC_01683</name>
</gene>